<protein>
    <submittedName>
        <fullName evidence="2">DUF1361 domain-containing protein</fullName>
    </submittedName>
</protein>
<evidence type="ECO:0000256" key="1">
    <source>
        <dbReference type="SAM" id="Phobius"/>
    </source>
</evidence>
<name>A0A7C3ZLI1_9CYAN</name>
<keyword evidence="1" id="KW-0472">Membrane</keyword>
<feature type="transmembrane region" description="Helical" evidence="1">
    <location>
        <begin position="6"/>
        <end position="26"/>
    </location>
</feature>
<proteinExistence type="predicted"/>
<organism evidence="2">
    <name type="scientific">Planktothricoides sp. SpSt-374</name>
    <dbReference type="NCBI Taxonomy" id="2282167"/>
    <lineage>
        <taxon>Bacteria</taxon>
        <taxon>Bacillati</taxon>
        <taxon>Cyanobacteriota</taxon>
        <taxon>Cyanophyceae</taxon>
        <taxon>Oscillatoriophycideae</taxon>
        <taxon>Oscillatoriales</taxon>
        <taxon>Oscillatoriaceae</taxon>
        <taxon>Planktothricoides</taxon>
    </lineage>
</organism>
<dbReference type="InterPro" id="IPR009793">
    <property type="entry name" value="DUF1361"/>
</dbReference>
<feature type="transmembrane region" description="Helical" evidence="1">
    <location>
        <begin position="97"/>
        <end position="122"/>
    </location>
</feature>
<evidence type="ECO:0000313" key="2">
    <source>
        <dbReference type="EMBL" id="HGG01825.1"/>
    </source>
</evidence>
<feature type="transmembrane region" description="Helical" evidence="1">
    <location>
        <begin position="66"/>
        <end position="85"/>
    </location>
</feature>
<reference evidence="2" key="1">
    <citation type="journal article" date="2020" name="mSystems">
        <title>Genome- and Community-Level Interaction Insights into Carbon Utilization and Element Cycling Functions of Hydrothermarchaeota in Hydrothermal Sediment.</title>
        <authorList>
            <person name="Zhou Z."/>
            <person name="Liu Y."/>
            <person name="Xu W."/>
            <person name="Pan J."/>
            <person name="Luo Z.H."/>
            <person name="Li M."/>
        </authorList>
    </citation>
    <scope>NUCLEOTIDE SEQUENCE [LARGE SCALE GENOMIC DNA]</scope>
    <source>
        <strain evidence="2">SpSt-374</strain>
    </source>
</reference>
<keyword evidence="1" id="KW-1133">Transmembrane helix</keyword>
<keyword evidence="1" id="KW-0812">Transmembrane</keyword>
<comment type="caution">
    <text evidence="2">The sequence shown here is derived from an EMBL/GenBank/DDBJ whole genome shotgun (WGS) entry which is preliminary data.</text>
</comment>
<feature type="transmembrane region" description="Helical" evidence="1">
    <location>
        <begin position="33"/>
        <end position="54"/>
    </location>
</feature>
<feature type="transmembrane region" description="Helical" evidence="1">
    <location>
        <begin position="222"/>
        <end position="239"/>
    </location>
</feature>
<dbReference type="EMBL" id="DSPX01000146">
    <property type="protein sequence ID" value="HGG01825.1"/>
    <property type="molecule type" value="Genomic_DNA"/>
</dbReference>
<feature type="transmembrane region" description="Helical" evidence="1">
    <location>
        <begin position="142"/>
        <end position="160"/>
    </location>
</feature>
<feature type="transmembrane region" description="Helical" evidence="1">
    <location>
        <begin position="172"/>
        <end position="190"/>
    </location>
</feature>
<accession>A0A7C3ZLI1</accession>
<dbReference type="AlphaFoldDB" id="A0A7C3ZLI1"/>
<gene>
    <name evidence="2" type="ORF">ENR15_14550</name>
</gene>
<sequence>MLEHYGWMSWNLFLALVPLALSMWLFWQPRSRLLRWGTWGLLGATFWPAAPGVVSRLMRMGGDLGSSYWIGAVLLTVALMGFDSWQRPHHILRSPLWWLGFLAFVAFLPNAPYVLTDVIHLIDDIRQGDPDWLITLVHIPKYALFMFLGFQAYVLSLIHLGQYMQKQGWGKFIWVAELILHILTAVGIYIGRFQRFNSWDIITNPDALVITVMSDLIGKRPVVVMVVTLFVIGSLYWLMKIITLAVAERGGMTHSEVGQISPEAESTSKS</sequence>
<dbReference type="Pfam" id="PF07099">
    <property type="entry name" value="DUF1361"/>
    <property type="match status" value="1"/>
</dbReference>